<dbReference type="NCBIfam" id="TIGR02433">
    <property type="entry name" value="lysidine_TilS_C"/>
    <property type="match status" value="1"/>
</dbReference>
<keyword evidence="11" id="KW-1185">Reference proteome</keyword>
<dbReference type="STRING" id="679201.HMPREF9334_02062"/>
<evidence type="ECO:0000313" key="11">
    <source>
        <dbReference type="Proteomes" id="UP000004129"/>
    </source>
</evidence>
<dbReference type="Pfam" id="PF09179">
    <property type="entry name" value="TilS"/>
    <property type="match status" value="1"/>
</dbReference>
<dbReference type="Proteomes" id="UP000004129">
    <property type="component" value="Unassembled WGS sequence"/>
</dbReference>
<dbReference type="EMBL" id="ACZM01000019">
    <property type="protein sequence ID" value="EHG18923.1"/>
    <property type="molecule type" value="Genomic_DNA"/>
</dbReference>
<keyword evidence="4 8" id="KW-0819">tRNA processing</keyword>
<comment type="caution">
    <text evidence="10">The sequence shown here is derived from an EMBL/GenBank/DDBJ whole genome shotgun (WGS) entry which is preliminary data.</text>
</comment>
<dbReference type="HOGENOM" id="CLU_018869_0_1_9"/>
<dbReference type="eggNOG" id="COG0037">
    <property type="taxonomic scope" value="Bacteria"/>
</dbReference>
<dbReference type="Gene3D" id="1.20.59.20">
    <property type="match status" value="1"/>
</dbReference>
<evidence type="ECO:0000259" key="9">
    <source>
        <dbReference type="SMART" id="SM00977"/>
    </source>
</evidence>
<dbReference type="SUPFAM" id="SSF56037">
    <property type="entry name" value="PheT/TilS domain"/>
    <property type="match status" value="1"/>
</dbReference>
<dbReference type="Pfam" id="PF11734">
    <property type="entry name" value="TilS_C"/>
    <property type="match status" value="1"/>
</dbReference>
<dbReference type="OrthoDB" id="9807403at2"/>
<comment type="function">
    <text evidence="8">Ligates lysine onto the cytidine present at position 34 of the AUA codon-specific tRNA(Ile) that contains the anticodon CAU, in an ATP-dependent manner. Cytidine is converted to lysidine, thus changing the amino acid specificity of the tRNA from methionine to isoleucine.</text>
</comment>
<proteinExistence type="inferred from homology"/>
<dbReference type="GO" id="GO:0005737">
    <property type="term" value="C:cytoplasm"/>
    <property type="evidence" value="ECO:0007669"/>
    <property type="project" value="UniProtKB-SubCell"/>
</dbReference>
<comment type="similarity">
    <text evidence="8">Belongs to the tRNA(Ile)-lysidine synthase family.</text>
</comment>
<evidence type="ECO:0000256" key="2">
    <source>
        <dbReference type="ARBA" id="ARBA00022490"/>
    </source>
</evidence>
<evidence type="ECO:0000313" key="10">
    <source>
        <dbReference type="EMBL" id="EHG18923.1"/>
    </source>
</evidence>
<accession>G5GS30</accession>
<dbReference type="PANTHER" id="PTHR43033">
    <property type="entry name" value="TRNA(ILE)-LYSIDINE SYNTHASE-RELATED"/>
    <property type="match status" value="1"/>
</dbReference>
<feature type="domain" description="Lysidine-tRNA(Ile) synthetase C-terminal" evidence="9">
    <location>
        <begin position="385"/>
        <end position="457"/>
    </location>
</feature>
<evidence type="ECO:0000256" key="4">
    <source>
        <dbReference type="ARBA" id="ARBA00022694"/>
    </source>
</evidence>
<dbReference type="Gene3D" id="3.40.50.620">
    <property type="entry name" value="HUPs"/>
    <property type="match status" value="1"/>
</dbReference>
<comment type="catalytic activity">
    <reaction evidence="7 8">
        <text>cytidine(34) in tRNA(Ile2) + L-lysine + ATP = lysidine(34) in tRNA(Ile2) + AMP + diphosphate + H(+)</text>
        <dbReference type="Rhea" id="RHEA:43744"/>
        <dbReference type="Rhea" id="RHEA-COMP:10625"/>
        <dbReference type="Rhea" id="RHEA-COMP:10670"/>
        <dbReference type="ChEBI" id="CHEBI:15378"/>
        <dbReference type="ChEBI" id="CHEBI:30616"/>
        <dbReference type="ChEBI" id="CHEBI:32551"/>
        <dbReference type="ChEBI" id="CHEBI:33019"/>
        <dbReference type="ChEBI" id="CHEBI:82748"/>
        <dbReference type="ChEBI" id="CHEBI:83665"/>
        <dbReference type="ChEBI" id="CHEBI:456215"/>
        <dbReference type="EC" id="6.3.4.19"/>
    </reaction>
</comment>
<keyword evidence="2 8" id="KW-0963">Cytoplasm</keyword>
<dbReference type="GO" id="GO:0005524">
    <property type="term" value="F:ATP binding"/>
    <property type="evidence" value="ECO:0007669"/>
    <property type="project" value="UniProtKB-UniRule"/>
</dbReference>
<keyword evidence="3 8" id="KW-0436">Ligase</keyword>
<dbReference type="EC" id="6.3.4.19" evidence="8"/>
<evidence type="ECO:0000256" key="5">
    <source>
        <dbReference type="ARBA" id="ARBA00022741"/>
    </source>
</evidence>
<dbReference type="Pfam" id="PF01171">
    <property type="entry name" value="ATP_bind_3"/>
    <property type="match status" value="1"/>
</dbReference>
<dbReference type="GO" id="GO:0006400">
    <property type="term" value="P:tRNA modification"/>
    <property type="evidence" value="ECO:0007669"/>
    <property type="project" value="UniProtKB-UniRule"/>
</dbReference>
<dbReference type="InterPro" id="IPR012795">
    <property type="entry name" value="tRNA_Ile_lys_synt_N"/>
</dbReference>
<dbReference type="GO" id="GO:0032267">
    <property type="term" value="F:tRNA(Ile)-lysidine synthase activity"/>
    <property type="evidence" value="ECO:0007669"/>
    <property type="project" value="UniProtKB-EC"/>
</dbReference>
<organism evidence="10 11">
    <name type="scientific">Selenomonas infelix ATCC 43532</name>
    <dbReference type="NCBI Taxonomy" id="679201"/>
    <lineage>
        <taxon>Bacteria</taxon>
        <taxon>Bacillati</taxon>
        <taxon>Bacillota</taxon>
        <taxon>Negativicutes</taxon>
        <taxon>Selenomonadales</taxon>
        <taxon>Selenomonadaceae</taxon>
        <taxon>Selenomonas</taxon>
    </lineage>
</organism>
<keyword evidence="5 8" id="KW-0547">Nucleotide-binding</keyword>
<evidence type="ECO:0000256" key="6">
    <source>
        <dbReference type="ARBA" id="ARBA00022840"/>
    </source>
</evidence>
<dbReference type="PATRIC" id="fig|679201.3.peg.2080"/>
<protein>
    <recommendedName>
        <fullName evidence="8">tRNA(Ile)-lysidine synthase</fullName>
        <ecNumber evidence="8">6.3.4.19</ecNumber>
    </recommendedName>
    <alternativeName>
        <fullName evidence="8">tRNA(Ile)-2-lysyl-cytidine synthase</fullName>
    </alternativeName>
    <alternativeName>
        <fullName evidence="8">tRNA(Ile)-lysidine synthetase</fullName>
    </alternativeName>
</protein>
<dbReference type="PANTHER" id="PTHR43033:SF1">
    <property type="entry name" value="TRNA(ILE)-LYSIDINE SYNTHASE-RELATED"/>
    <property type="match status" value="1"/>
</dbReference>
<dbReference type="InterPro" id="IPR011063">
    <property type="entry name" value="TilS/TtcA_N"/>
</dbReference>
<comment type="subcellular location">
    <subcellularLocation>
        <location evidence="1 8">Cytoplasm</location>
    </subcellularLocation>
</comment>
<dbReference type="SUPFAM" id="SSF52402">
    <property type="entry name" value="Adenine nucleotide alpha hydrolases-like"/>
    <property type="match status" value="1"/>
</dbReference>
<dbReference type="InterPro" id="IPR012796">
    <property type="entry name" value="Lysidine-tRNA-synth_C"/>
</dbReference>
<comment type="domain">
    <text evidence="8">The N-terminal region contains the highly conserved SGGXDS motif, predicted to be a P-loop motif involved in ATP binding.</text>
</comment>
<evidence type="ECO:0000256" key="3">
    <source>
        <dbReference type="ARBA" id="ARBA00022598"/>
    </source>
</evidence>
<dbReference type="CDD" id="cd01992">
    <property type="entry name" value="TilS_N"/>
    <property type="match status" value="1"/>
</dbReference>
<gene>
    <name evidence="8" type="primary">tilS</name>
    <name evidence="10" type="ORF">HMPREF9334_02062</name>
</gene>
<dbReference type="SMART" id="SM00977">
    <property type="entry name" value="TilS_C"/>
    <property type="match status" value="1"/>
</dbReference>
<evidence type="ECO:0000256" key="1">
    <source>
        <dbReference type="ARBA" id="ARBA00004496"/>
    </source>
</evidence>
<dbReference type="InterPro" id="IPR015262">
    <property type="entry name" value="tRNA_Ile_lys_synt_subst-bd"/>
</dbReference>
<dbReference type="HAMAP" id="MF_01161">
    <property type="entry name" value="tRNA_Ile_lys_synt"/>
    <property type="match status" value="1"/>
</dbReference>
<feature type="binding site" evidence="8">
    <location>
        <begin position="30"/>
        <end position="35"/>
    </location>
    <ligand>
        <name>ATP</name>
        <dbReference type="ChEBI" id="CHEBI:30616"/>
    </ligand>
</feature>
<dbReference type="AlphaFoldDB" id="G5GS30"/>
<dbReference type="RefSeq" id="WP_006693496.1">
    <property type="nucleotide sequence ID" value="NZ_JH376800.1"/>
</dbReference>
<reference evidence="10 11" key="1">
    <citation type="submission" date="2011-08" db="EMBL/GenBank/DDBJ databases">
        <title>The Genome Sequence of Selenomonas infelix ATCC 43532.</title>
        <authorList>
            <consortium name="The Broad Institute Genome Sequencing Platform"/>
            <person name="Earl A."/>
            <person name="Ward D."/>
            <person name="Feldgarden M."/>
            <person name="Gevers D."/>
            <person name="Izard J."/>
            <person name="Blanton J.M."/>
            <person name="Baranova O.V."/>
            <person name="Dewhirst F.E."/>
            <person name="Young S.K."/>
            <person name="Zeng Q."/>
            <person name="Gargeya S."/>
            <person name="Fitzgerald M."/>
            <person name="Haas B."/>
            <person name="Abouelleil A."/>
            <person name="Alvarado L."/>
            <person name="Arachchi H.M."/>
            <person name="Berlin A."/>
            <person name="Brown A."/>
            <person name="Chapman S.B."/>
            <person name="Chen Z."/>
            <person name="Dunbar C."/>
            <person name="Freedman E."/>
            <person name="Gearin G."/>
            <person name="Gellesch M."/>
            <person name="Goldberg J."/>
            <person name="Griggs A."/>
            <person name="Gujja S."/>
            <person name="Heiman D."/>
            <person name="Howarth C."/>
            <person name="Larson L."/>
            <person name="Lui A."/>
            <person name="MacDonald P.J.P."/>
            <person name="Montmayeur A."/>
            <person name="Murphy C."/>
            <person name="Neiman D."/>
            <person name="Pearson M."/>
            <person name="Priest M."/>
            <person name="Roberts A."/>
            <person name="Saif S."/>
            <person name="Shea T."/>
            <person name="Shenoy N."/>
            <person name="Sisk P."/>
            <person name="Stolte C."/>
            <person name="Sykes S."/>
            <person name="Wortman J."/>
            <person name="Nusbaum C."/>
            <person name="Birren B."/>
        </authorList>
    </citation>
    <scope>NUCLEOTIDE SEQUENCE [LARGE SCALE GENOMIC DNA]</scope>
    <source>
        <strain evidence="10 11">ATCC 43532</strain>
    </source>
</reference>
<sequence length="470" mass="53055">MELTVQKLVEHILRAHDFFCSARTLLVACSGGTDSLALLDTLDTLRRTEGPQLICAHYEHGIRGEDSLADAHFVEAFCRAREIPFVCGAGDVPTYARAHRFSFEMAARVCRYDFLHRVQMEHGCDALVLAHHADDLAETVLLRILRGTGPAGLAAMRVWDGRHLRPFLSVTRAEIEAYVTERGLMPRHDATNDALDARRNRIRHELLPQIARTYNPAVRQALMRLSALAAEEDAFLTELSHEAFQRALCVDGLSLAALRAMHPAMQRRVLRLFWMQETGAAQDFSYLHEERLRALISAKGATRAEMPYGWVAHSRYGVLTLVRAYEKTSAQKEEILLPFVREYAIINFQGMALQINRITCMTVDDWHSVEERTAVYADLAVLPPLVLRTRRAGDYMRLPIGRKKLKDILIDDKIPREERDSIPLLALVDSHEIFWIAGGRRSTLAPVTESCTDILKIEIADMDGASQQPV</sequence>
<dbReference type="SUPFAM" id="SSF82829">
    <property type="entry name" value="MesJ substrate recognition domain-like"/>
    <property type="match status" value="1"/>
</dbReference>
<name>G5GS30_9FIRM</name>
<keyword evidence="6 8" id="KW-0067">ATP-binding</keyword>
<evidence type="ECO:0000256" key="8">
    <source>
        <dbReference type="HAMAP-Rule" id="MF_01161"/>
    </source>
</evidence>
<evidence type="ECO:0000256" key="7">
    <source>
        <dbReference type="ARBA" id="ARBA00048539"/>
    </source>
</evidence>
<dbReference type="InterPro" id="IPR014729">
    <property type="entry name" value="Rossmann-like_a/b/a_fold"/>
</dbReference>
<dbReference type="NCBIfam" id="TIGR02432">
    <property type="entry name" value="lysidine_TilS_N"/>
    <property type="match status" value="1"/>
</dbReference>
<dbReference type="InterPro" id="IPR012094">
    <property type="entry name" value="tRNA_Ile_lys_synt"/>
</dbReference>